<sequence length="182" mass="20435">MASSKTVAFIALVVLVQITYCQGVHREVRSPSSKLARIHALIGNSNKESPEIYFPDVEYPSNILDLIEPYYYKTSGSITEAFPKEVKEIFKSMESKKLTSVLNTSNKAAEINSLPVHFNQKEDKVEAKNKFFTQNNISQEISIDSFVEDAGSDNYKDSISSQEINVKRMPLNTTSEISANEE</sequence>
<reference evidence="2" key="1">
    <citation type="submission" date="2021-12" db="EMBL/GenBank/DDBJ databases">
        <authorList>
            <person name="King R."/>
        </authorList>
    </citation>
    <scope>NUCLEOTIDE SEQUENCE</scope>
</reference>
<dbReference type="EMBL" id="OU893341">
    <property type="protein sequence ID" value="CAG9782817.1"/>
    <property type="molecule type" value="Genomic_DNA"/>
</dbReference>
<keyword evidence="1" id="KW-0732">Signal</keyword>
<accession>A0A9N9N1T2</accession>
<protein>
    <submittedName>
        <fullName evidence="2">Uncharacterized protein</fullName>
    </submittedName>
</protein>
<dbReference type="AlphaFoldDB" id="A0A9N9N1T2"/>
<evidence type="ECO:0000256" key="1">
    <source>
        <dbReference type="SAM" id="SignalP"/>
    </source>
</evidence>
<organism evidence="2 3">
    <name type="scientific">Diatraea saccharalis</name>
    <name type="common">sugarcane borer</name>
    <dbReference type="NCBI Taxonomy" id="40085"/>
    <lineage>
        <taxon>Eukaryota</taxon>
        <taxon>Metazoa</taxon>
        <taxon>Ecdysozoa</taxon>
        <taxon>Arthropoda</taxon>
        <taxon>Hexapoda</taxon>
        <taxon>Insecta</taxon>
        <taxon>Pterygota</taxon>
        <taxon>Neoptera</taxon>
        <taxon>Endopterygota</taxon>
        <taxon>Lepidoptera</taxon>
        <taxon>Glossata</taxon>
        <taxon>Ditrysia</taxon>
        <taxon>Pyraloidea</taxon>
        <taxon>Crambidae</taxon>
        <taxon>Crambinae</taxon>
        <taxon>Diatraea</taxon>
    </lineage>
</organism>
<proteinExistence type="predicted"/>
<reference evidence="2" key="2">
    <citation type="submission" date="2022-10" db="EMBL/GenBank/DDBJ databases">
        <authorList>
            <consortium name="ENA_rothamsted_submissions"/>
            <consortium name="culmorum"/>
            <person name="King R."/>
        </authorList>
    </citation>
    <scope>NUCLEOTIDE SEQUENCE</scope>
</reference>
<name>A0A9N9N1T2_9NEOP</name>
<evidence type="ECO:0000313" key="2">
    <source>
        <dbReference type="EMBL" id="CAG9782817.1"/>
    </source>
</evidence>
<feature type="chain" id="PRO_5040288334" evidence="1">
    <location>
        <begin position="24"/>
        <end position="182"/>
    </location>
</feature>
<keyword evidence="3" id="KW-1185">Reference proteome</keyword>
<feature type="signal peptide" evidence="1">
    <location>
        <begin position="1"/>
        <end position="23"/>
    </location>
</feature>
<evidence type="ECO:0000313" key="3">
    <source>
        <dbReference type="Proteomes" id="UP001153714"/>
    </source>
</evidence>
<dbReference type="Proteomes" id="UP001153714">
    <property type="component" value="Chromosome 10"/>
</dbReference>
<gene>
    <name evidence="2" type="ORF">DIATSA_LOCUS1051</name>
</gene>
<dbReference type="OrthoDB" id="6916826at2759"/>